<accession>A0A2Z5U5S8</accession>
<evidence type="ECO:0000313" key="2">
    <source>
        <dbReference type="EMBL" id="BBA93553.1"/>
    </source>
</evidence>
<gene>
    <name evidence="2" type="ORF">SR187_9765</name>
</gene>
<sequence>MVKEYKKPEFKTVAFMSEDVITTSGGLATPEPPVPPESDATKDYV</sequence>
<dbReference type="Proteomes" id="UP000269331">
    <property type="component" value="Chromosome"/>
</dbReference>
<dbReference type="EMBL" id="AP018400">
    <property type="protein sequence ID" value="BBA93553.1"/>
    <property type="molecule type" value="Genomic_DNA"/>
</dbReference>
<name>A0A2Z5U5S8_9STRE</name>
<dbReference type="RefSeq" id="WP_155964201.1">
    <property type="nucleotide sequence ID" value="NZ_AP018400.1"/>
</dbReference>
<dbReference type="GeneID" id="52230529"/>
<proteinExistence type="predicted"/>
<evidence type="ECO:0000313" key="3">
    <source>
        <dbReference type="Proteomes" id="UP000269331"/>
    </source>
</evidence>
<reference evidence="2 3" key="1">
    <citation type="journal article" date="2018" name="Genome Biol. Evol.">
        <title>Complete Genome Sequence of Streptococcus ruminantium sp. nov. GUT-187T (=DSM 104980T =JCM 31869T), the Type Strain of S. ruminantium, and Comparison with Genome Sequences of Streptococcus suis Strains.</title>
        <authorList>
            <person name="Tohya M."/>
            <person name="Sekizaki T."/>
            <person name="Miyoshi-Akiyama T."/>
        </authorList>
    </citation>
    <scope>NUCLEOTIDE SEQUENCE [LARGE SCALE GENOMIC DNA]</scope>
    <source>
        <strain evidence="2 3">GUT187T</strain>
    </source>
</reference>
<dbReference type="AlphaFoldDB" id="A0A2Z5U5S8"/>
<organism evidence="2 3">
    <name type="scientific">Streptococcus ruminantium</name>
    <dbReference type="NCBI Taxonomy" id="1917441"/>
    <lineage>
        <taxon>Bacteria</taxon>
        <taxon>Bacillati</taxon>
        <taxon>Bacillota</taxon>
        <taxon>Bacilli</taxon>
        <taxon>Lactobacillales</taxon>
        <taxon>Streptococcaceae</taxon>
        <taxon>Streptococcus</taxon>
    </lineage>
</organism>
<protein>
    <submittedName>
        <fullName evidence="2">Uncharacterized protein</fullName>
    </submittedName>
</protein>
<feature type="region of interest" description="Disordered" evidence="1">
    <location>
        <begin position="23"/>
        <end position="45"/>
    </location>
</feature>
<dbReference type="KEGG" id="srq:SR187_9765"/>
<evidence type="ECO:0000256" key="1">
    <source>
        <dbReference type="SAM" id="MobiDB-lite"/>
    </source>
</evidence>